<dbReference type="InterPro" id="IPR007420">
    <property type="entry name" value="DUF465"/>
</dbReference>
<dbReference type="RefSeq" id="WP_177136333.1">
    <property type="nucleotide sequence ID" value="NZ_VYGV01000012.1"/>
</dbReference>
<protein>
    <submittedName>
        <fullName evidence="1">DUF465 domain-containing protein</fullName>
    </submittedName>
</protein>
<name>A0A7Y8GXR3_9BURK</name>
<evidence type="ECO:0000313" key="2">
    <source>
        <dbReference type="Proteomes" id="UP000545507"/>
    </source>
</evidence>
<organism evidence="1 2">
    <name type="scientific">Hydrogenophaga aromaticivorans</name>
    <dbReference type="NCBI Taxonomy" id="2610898"/>
    <lineage>
        <taxon>Bacteria</taxon>
        <taxon>Pseudomonadati</taxon>
        <taxon>Pseudomonadota</taxon>
        <taxon>Betaproteobacteria</taxon>
        <taxon>Burkholderiales</taxon>
        <taxon>Comamonadaceae</taxon>
        <taxon>Hydrogenophaga</taxon>
    </lineage>
</organism>
<dbReference type="Proteomes" id="UP000545507">
    <property type="component" value="Unassembled WGS sequence"/>
</dbReference>
<accession>A0A7Y8GXR3</accession>
<reference evidence="1 2" key="1">
    <citation type="submission" date="2019-09" db="EMBL/GenBank/DDBJ databases">
        <title>Hydrogenophaga aromatica sp. nov., isolated from a para-xylene-degrading enrichment culture.</title>
        <authorList>
            <person name="Tancsics A."/>
            <person name="Banerjee S."/>
        </authorList>
    </citation>
    <scope>NUCLEOTIDE SEQUENCE [LARGE SCALE GENOMIC DNA]</scope>
    <source>
        <strain evidence="1 2">D2P1</strain>
    </source>
</reference>
<dbReference type="EMBL" id="VYGV01000012">
    <property type="protein sequence ID" value="NWF46451.1"/>
    <property type="molecule type" value="Genomic_DNA"/>
</dbReference>
<proteinExistence type="predicted"/>
<dbReference type="InterPro" id="IPR038444">
    <property type="entry name" value="DUF465_sf"/>
</dbReference>
<sequence length="72" mass="8582">MFPEYRELITSLKTTDLHFTRLFDQHNELDQKIQNMEDGIEMATPVEIDTLKREKLQLKDELYVILKKAESV</sequence>
<dbReference type="Gene3D" id="6.10.280.50">
    <property type="match status" value="1"/>
</dbReference>
<keyword evidence="2" id="KW-1185">Reference proteome</keyword>
<evidence type="ECO:0000313" key="1">
    <source>
        <dbReference type="EMBL" id="NWF46451.1"/>
    </source>
</evidence>
<gene>
    <name evidence="1" type="ORF">F3K02_14510</name>
</gene>
<dbReference type="Pfam" id="PF04325">
    <property type="entry name" value="DUF465"/>
    <property type="match status" value="1"/>
</dbReference>
<dbReference type="AlphaFoldDB" id="A0A7Y8GXR3"/>
<comment type="caution">
    <text evidence="1">The sequence shown here is derived from an EMBL/GenBank/DDBJ whole genome shotgun (WGS) entry which is preliminary data.</text>
</comment>